<dbReference type="PIRSF" id="PIRSF024492">
    <property type="entry name" value="UCP024492"/>
    <property type="match status" value="1"/>
</dbReference>
<dbReference type="InterPro" id="IPR007438">
    <property type="entry name" value="DUF488"/>
</dbReference>
<dbReference type="Pfam" id="PF04343">
    <property type="entry name" value="DUF488"/>
    <property type="match status" value="1"/>
</dbReference>
<organism evidence="1 2">
    <name type="scientific">Paludibacterium paludis</name>
    <dbReference type="NCBI Taxonomy" id="1225769"/>
    <lineage>
        <taxon>Bacteria</taxon>
        <taxon>Pseudomonadati</taxon>
        <taxon>Pseudomonadota</taxon>
        <taxon>Betaproteobacteria</taxon>
        <taxon>Neisseriales</taxon>
        <taxon>Chromobacteriaceae</taxon>
        <taxon>Paludibacterium</taxon>
    </lineage>
</organism>
<evidence type="ECO:0000313" key="1">
    <source>
        <dbReference type="EMBL" id="GGY05128.1"/>
    </source>
</evidence>
<proteinExistence type="predicted"/>
<dbReference type="EMBL" id="BMYX01000001">
    <property type="protein sequence ID" value="GGY05128.1"/>
    <property type="molecule type" value="Genomic_DNA"/>
</dbReference>
<reference evidence="1" key="2">
    <citation type="submission" date="2020-09" db="EMBL/GenBank/DDBJ databases">
        <authorList>
            <person name="Sun Q."/>
            <person name="Kim S."/>
        </authorList>
    </citation>
    <scope>NUCLEOTIDE SEQUENCE</scope>
    <source>
        <strain evidence="1">KCTC 32182</strain>
    </source>
</reference>
<reference evidence="1" key="1">
    <citation type="journal article" date="2014" name="Int. J. Syst. Evol. Microbiol.">
        <title>Complete genome sequence of Corynebacterium casei LMG S-19264T (=DSM 44701T), isolated from a smear-ripened cheese.</title>
        <authorList>
            <consortium name="US DOE Joint Genome Institute (JGI-PGF)"/>
            <person name="Walter F."/>
            <person name="Albersmeier A."/>
            <person name="Kalinowski J."/>
            <person name="Ruckert C."/>
        </authorList>
    </citation>
    <scope>NUCLEOTIDE SEQUENCE</scope>
    <source>
        <strain evidence="1">KCTC 32182</strain>
    </source>
</reference>
<sequence length="146" mass="15715">MTLFTIGYEGLDIDTFLARLAACGIDTVVDVRDLPVSRKSGFSKKALSARLEAEGLHYVHMAGLGCPKPIREHVKAGGDQACYEAAFNAHLATREDDIAALAGLARTSRAALLCFEADPRRCHRTMVAEAVRERFGLAVEALGAAR</sequence>
<dbReference type="Proteomes" id="UP000645257">
    <property type="component" value="Unassembled WGS sequence"/>
</dbReference>
<dbReference type="PANTHER" id="PTHR39337">
    <property type="entry name" value="BLR5642 PROTEIN"/>
    <property type="match status" value="1"/>
</dbReference>
<accession>A0A918U7D7</accession>
<dbReference type="InterPro" id="IPR014519">
    <property type="entry name" value="UCP024492"/>
</dbReference>
<gene>
    <name evidence="1" type="ORF">GCM10011289_04620</name>
</gene>
<protein>
    <recommendedName>
        <fullName evidence="3">DUF488 domain-containing protein</fullName>
    </recommendedName>
</protein>
<evidence type="ECO:0000313" key="2">
    <source>
        <dbReference type="Proteomes" id="UP000645257"/>
    </source>
</evidence>
<dbReference type="AlphaFoldDB" id="A0A918U7D7"/>
<dbReference type="PANTHER" id="PTHR39337:SF1">
    <property type="entry name" value="BLR5642 PROTEIN"/>
    <property type="match status" value="1"/>
</dbReference>
<dbReference type="RefSeq" id="WP_189530695.1">
    <property type="nucleotide sequence ID" value="NZ_BMYX01000001.1"/>
</dbReference>
<evidence type="ECO:0008006" key="3">
    <source>
        <dbReference type="Google" id="ProtNLM"/>
    </source>
</evidence>
<name>A0A918U7D7_9NEIS</name>
<keyword evidence="2" id="KW-1185">Reference proteome</keyword>
<comment type="caution">
    <text evidence="1">The sequence shown here is derived from an EMBL/GenBank/DDBJ whole genome shotgun (WGS) entry which is preliminary data.</text>
</comment>